<proteinExistence type="predicted"/>
<reference evidence="1" key="1">
    <citation type="submission" date="2018-05" db="EMBL/GenBank/DDBJ databases">
        <authorList>
            <person name="Lanie J.A."/>
            <person name="Ng W.-L."/>
            <person name="Kazmierczak K.M."/>
            <person name="Andrzejewski T.M."/>
            <person name="Davidsen T.M."/>
            <person name="Wayne K.J."/>
            <person name="Tettelin H."/>
            <person name="Glass J.I."/>
            <person name="Rusch D."/>
            <person name="Podicherti R."/>
            <person name="Tsui H.-C.T."/>
            <person name="Winkler M.E."/>
        </authorList>
    </citation>
    <scope>NUCLEOTIDE SEQUENCE</scope>
</reference>
<dbReference type="EMBL" id="UINC01056834">
    <property type="protein sequence ID" value="SVB77333.1"/>
    <property type="molecule type" value="Genomic_DNA"/>
</dbReference>
<sequence length="397" mass="43180">MKKLYLLLPILFLIYWGCEDDKEEEPIIFVNTFGGSGGDYGHSVQQTTDGGYIITGVKFSFGNNDSDVWLIKTDSQGVEQWFQTFGGSDYDGGQSVQQTTDGGYIITGYTSSFGNGEYDVWLIKTDSEGNEEWNQTFGGDNSDFGNSVQQTTDGGYIVTGRTSSFGNGGHDVWLIKTDNQGNEEWNQTFGDSYLDGGFSVQQTTDGGYIITGNTSSFGNGGGDVWLIKTDSEGNEQWNQTFGGSDWDMGYSVQQTTDGGYIITGYTSSFGNGLYDVWLIKTDSEGNEQWNQTFGGSEIDWGYSVQQTTDGGYIITGYTSSFGNGQEDVWLIKTDSQGNEEWNQTFGGSSDDFGRSVQQSTDGGYIITGSTSSFGNVGIPEGLLIKTDSEGNTEPYGN</sequence>
<name>A0A382GRZ3_9ZZZZ</name>
<accession>A0A382GRZ3</accession>
<protein>
    <recommendedName>
        <fullName evidence="2">Bulb-type lectin domain-containing protein</fullName>
    </recommendedName>
</protein>
<evidence type="ECO:0000313" key="1">
    <source>
        <dbReference type="EMBL" id="SVB77333.1"/>
    </source>
</evidence>
<organism evidence="1">
    <name type="scientific">marine metagenome</name>
    <dbReference type="NCBI Taxonomy" id="408172"/>
    <lineage>
        <taxon>unclassified sequences</taxon>
        <taxon>metagenomes</taxon>
        <taxon>ecological metagenomes</taxon>
    </lineage>
</organism>
<gene>
    <name evidence="1" type="ORF">METZ01_LOCUS230187</name>
</gene>
<dbReference type="AlphaFoldDB" id="A0A382GRZ3"/>
<evidence type="ECO:0008006" key="2">
    <source>
        <dbReference type="Google" id="ProtNLM"/>
    </source>
</evidence>
<dbReference type="SUPFAM" id="SSF82171">
    <property type="entry name" value="DPP6 N-terminal domain-like"/>
    <property type="match status" value="1"/>
</dbReference>
<dbReference type="PANTHER" id="PTHR42754">
    <property type="entry name" value="ENDOGLUCANASE"/>
    <property type="match status" value="1"/>
</dbReference>
<dbReference type="PANTHER" id="PTHR42754:SF1">
    <property type="entry name" value="LIPOPROTEIN"/>
    <property type="match status" value="1"/>
</dbReference>